<feature type="transmembrane region" description="Helical" evidence="2">
    <location>
        <begin position="327"/>
        <end position="345"/>
    </location>
</feature>
<keyword evidence="2" id="KW-0812">Transmembrane</keyword>
<dbReference type="Proteomes" id="UP001172778">
    <property type="component" value="Unassembled WGS sequence"/>
</dbReference>
<keyword evidence="2" id="KW-1133">Transmembrane helix</keyword>
<evidence type="ECO:0000313" key="4">
    <source>
        <dbReference type="Proteomes" id="UP001172778"/>
    </source>
</evidence>
<dbReference type="RefSeq" id="WP_284101652.1">
    <property type="nucleotide sequence ID" value="NZ_JARRAF010000018.1"/>
</dbReference>
<keyword evidence="4" id="KW-1185">Reference proteome</keyword>
<sequence>MNKHLSSSVLGIYLAVGALTPVLSAEVHRCTNSSGETVFQDMPCKGSAPRNADAGGGSRSSNTPMPASPNDREFIQLSEQTRLLAHPGPGLKEPPPPDAAPDPRANADADLKALTEKLKRESEALQLQRARQAQQVQQATNAASKSKPAPQNDKAAQDAERAKRFQPQLPYGLWPWLPASLFMLGVLGYVLPFLRSSMRDMLDGQDRNDPEARLSEPLATIVSILHLQQWFVNYRGPWWRSAALGSSWILLWYAVLSRTDLFITLFWCSFALPLIFWSVYRGARYRFGLLGEYDYYERQDFPELYGDDADSPYEIPEDAPQRLNEQIVVCAGLAFISGIAAWWLAGGSFISNVLFIIFGGVAAVATVMLLGAVLLRVYLLIRLNDH</sequence>
<feature type="transmembrane region" description="Helical" evidence="2">
    <location>
        <begin position="351"/>
        <end position="379"/>
    </location>
</feature>
<feature type="transmembrane region" description="Helical" evidence="2">
    <location>
        <begin position="238"/>
        <end position="255"/>
    </location>
</feature>
<accession>A0ABT7DZ58</accession>
<protein>
    <recommendedName>
        <fullName evidence="5">DUF4124 domain-containing protein</fullName>
    </recommendedName>
</protein>
<evidence type="ECO:0000256" key="1">
    <source>
        <dbReference type="SAM" id="MobiDB-lite"/>
    </source>
</evidence>
<feature type="transmembrane region" description="Helical" evidence="2">
    <location>
        <begin position="261"/>
        <end position="280"/>
    </location>
</feature>
<keyword evidence="2" id="KW-0472">Membrane</keyword>
<reference evidence="3" key="1">
    <citation type="submission" date="2023-03" db="EMBL/GenBank/DDBJ databases">
        <title>Chitinimonas shenzhenensis gen. nov., sp. nov., a novel member of family Burkholderiaceae isolated from activated sludge collected in Shen Zhen, China.</title>
        <authorList>
            <person name="Wang X."/>
        </authorList>
    </citation>
    <scope>NUCLEOTIDE SEQUENCE</scope>
    <source>
        <strain evidence="3">DQS-5</strain>
    </source>
</reference>
<feature type="region of interest" description="Disordered" evidence="1">
    <location>
        <begin position="124"/>
        <end position="162"/>
    </location>
</feature>
<organism evidence="3 4">
    <name type="scientific">Parachitinimonas caeni</name>
    <dbReference type="NCBI Taxonomy" id="3031301"/>
    <lineage>
        <taxon>Bacteria</taxon>
        <taxon>Pseudomonadati</taxon>
        <taxon>Pseudomonadota</taxon>
        <taxon>Betaproteobacteria</taxon>
        <taxon>Neisseriales</taxon>
        <taxon>Chitinibacteraceae</taxon>
        <taxon>Parachitinimonas</taxon>
    </lineage>
</organism>
<evidence type="ECO:0008006" key="5">
    <source>
        <dbReference type="Google" id="ProtNLM"/>
    </source>
</evidence>
<name>A0ABT7DZ58_9NEIS</name>
<dbReference type="EMBL" id="JARRAF010000018">
    <property type="protein sequence ID" value="MDK2125342.1"/>
    <property type="molecule type" value="Genomic_DNA"/>
</dbReference>
<evidence type="ECO:0000313" key="3">
    <source>
        <dbReference type="EMBL" id="MDK2125342.1"/>
    </source>
</evidence>
<comment type="caution">
    <text evidence="3">The sequence shown here is derived from an EMBL/GenBank/DDBJ whole genome shotgun (WGS) entry which is preliminary data.</text>
</comment>
<feature type="region of interest" description="Disordered" evidence="1">
    <location>
        <begin position="85"/>
        <end position="105"/>
    </location>
</feature>
<feature type="compositionally biased region" description="Low complexity" evidence="1">
    <location>
        <begin position="124"/>
        <end position="143"/>
    </location>
</feature>
<feature type="transmembrane region" description="Helical" evidence="2">
    <location>
        <begin position="173"/>
        <end position="194"/>
    </location>
</feature>
<evidence type="ECO:0000256" key="2">
    <source>
        <dbReference type="SAM" id="Phobius"/>
    </source>
</evidence>
<proteinExistence type="predicted"/>
<feature type="region of interest" description="Disordered" evidence="1">
    <location>
        <begin position="35"/>
        <end position="71"/>
    </location>
</feature>
<gene>
    <name evidence="3" type="ORF">PZA18_14895</name>
</gene>